<keyword evidence="1" id="KW-1133">Transmembrane helix</keyword>
<sequence length="190" mass="20678">MHIIQSIWYMFRYGAVLGTGLGTLAGFFTLLLGGGLPEIFGMITLSLLFGGGFGMTAGAIMGGILGLLYAFATPFLYKRVDFSTYRMTLTMFGGIGAAALATRVPALAELLPAWIYIVIAGLAAGFASYRYATWFQDQQQVLKSKRKAVTADAAVHQQALSDAQHAYDIHEADVLHYQQASEQKQHQSER</sequence>
<accession>A0A7S8IDR1</accession>
<feature type="transmembrane region" description="Helical" evidence="1">
    <location>
        <begin position="113"/>
        <end position="132"/>
    </location>
</feature>
<evidence type="ECO:0000313" key="3">
    <source>
        <dbReference type="Proteomes" id="UP000594468"/>
    </source>
</evidence>
<keyword evidence="3" id="KW-1185">Reference proteome</keyword>
<feature type="transmembrane region" description="Helical" evidence="1">
    <location>
        <begin position="84"/>
        <end position="101"/>
    </location>
</feature>
<gene>
    <name evidence="2" type="ORF">G4Y79_00530</name>
</gene>
<keyword evidence="1" id="KW-0812">Transmembrane</keyword>
<dbReference type="RefSeq" id="WP_195170959.1">
    <property type="nucleotide sequence ID" value="NZ_CP062983.1"/>
</dbReference>
<keyword evidence="1" id="KW-0472">Membrane</keyword>
<evidence type="ECO:0000256" key="1">
    <source>
        <dbReference type="SAM" id="Phobius"/>
    </source>
</evidence>
<dbReference type="EMBL" id="CP062983">
    <property type="protein sequence ID" value="QPC82890.1"/>
    <property type="molecule type" value="Genomic_DNA"/>
</dbReference>
<protein>
    <submittedName>
        <fullName evidence="2">Uncharacterized protein</fullName>
    </submittedName>
</protein>
<reference evidence="2 3" key="1">
    <citation type="submission" date="2020-02" db="EMBL/GenBank/DDBJ databases">
        <authorList>
            <person name="Zheng R.K."/>
            <person name="Sun C.M."/>
        </authorList>
    </citation>
    <scope>NUCLEOTIDE SEQUENCE [LARGE SCALE GENOMIC DNA]</scope>
    <source>
        <strain evidence="3">rifampicinis</strain>
    </source>
</reference>
<dbReference type="KEGG" id="pmet:G4Y79_00530"/>
<dbReference type="Proteomes" id="UP000594468">
    <property type="component" value="Chromosome"/>
</dbReference>
<name>A0A7S8IDR1_9CHLR</name>
<evidence type="ECO:0000313" key="2">
    <source>
        <dbReference type="EMBL" id="QPC82890.1"/>
    </source>
</evidence>
<feature type="transmembrane region" description="Helical" evidence="1">
    <location>
        <begin position="39"/>
        <end position="72"/>
    </location>
</feature>
<feature type="transmembrane region" description="Helical" evidence="1">
    <location>
        <begin position="12"/>
        <end position="33"/>
    </location>
</feature>
<dbReference type="AlphaFoldDB" id="A0A7S8IDR1"/>
<proteinExistence type="predicted"/>
<organism evidence="2 3">
    <name type="scientific">Phototrophicus methaneseepsis</name>
    <dbReference type="NCBI Taxonomy" id="2710758"/>
    <lineage>
        <taxon>Bacteria</taxon>
        <taxon>Bacillati</taxon>
        <taxon>Chloroflexota</taxon>
        <taxon>Candidatus Thermofontia</taxon>
        <taxon>Phototrophicales</taxon>
        <taxon>Phototrophicaceae</taxon>
        <taxon>Phototrophicus</taxon>
    </lineage>
</organism>